<dbReference type="GO" id="GO:0019005">
    <property type="term" value="C:SCF ubiquitin ligase complex"/>
    <property type="evidence" value="ECO:0007669"/>
    <property type="project" value="TreeGrafter"/>
</dbReference>
<keyword evidence="3 7" id="KW-0812">Transmembrane</keyword>
<evidence type="ECO:0000256" key="4">
    <source>
        <dbReference type="ARBA" id="ARBA00022989"/>
    </source>
</evidence>
<organism evidence="8 9">
    <name type="scientific">Dissostichus mawsoni</name>
    <name type="common">Antarctic cod</name>
    <dbReference type="NCBI Taxonomy" id="36200"/>
    <lineage>
        <taxon>Eukaryota</taxon>
        <taxon>Metazoa</taxon>
        <taxon>Chordata</taxon>
        <taxon>Craniata</taxon>
        <taxon>Vertebrata</taxon>
        <taxon>Euteleostomi</taxon>
        <taxon>Actinopterygii</taxon>
        <taxon>Neopterygii</taxon>
        <taxon>Teleostei</taxon>
        <taxon>Neoteleostei</taxon>
        <taxon>Acanthomorphata</taxon>
        <taxon>Eupercaria</taxon>
        <taxon>Perciformes</taxon>
        <taxon>Notothenioidei</taxon>
        <taxon>Nototheniidae</taxon>
        <taxon>Dissostichus</taxon>
    </lineage>
</organism>
<evidence type="ECO:0000313" key="8">
    <source>
        <dbReference type="EMBL" id="KAF3856093.1"/>
    </source>
</evidence>
<evidence type="ECO:0000256" key="5">
    <source>
        <dbReference type="ARBA" id="ARBA00023136"/>
    </source>
</evidence>
<keyword evidence="5 7" id="KW-0472">Membrane</keyword>
<dbReference type="AlphaFoldDB" id="A0A7J5Z3I6"/>
<comment type="similarity">
    <text evidence="2">Belongs to the TMEM183 family.</text>
</comment>
<sequence length="492" mass="55635">KQVDRKTNQSKDDKEKRQSNFVTELKDTGIELRPRAPHLRQRGVDLPLEHVPLVQRPLQLGLRLDEGLLSLPEGLQQLVPLVQHVDHQLLEVGLLVRAVRDAAGASGRTGRVSLADGRHHLAHHLPSTLRHGRTSRPVKRPQIICVDMPKKGNRKRLKFKAGDVCSESVTVADYADADPAVVKSGRLKKAVANAVEKEVKLLCGLEASHGAVEEVLSSSVSVAASALDSSDDLDPEEDGENETKDASKKKNKRRKESSESGDGGQYPVDIWLMLASYIRPEDVCRFALICKNAWTVSCTGAFWTRIYRRHYKINTDLPLRLQPDCIDRMGSLRARVIRSLFHFYEPFSLRVSKIPTLPESTPTTLLNSKCLLSWVRKVSGTRPEALWEFNFKFLKHQGHSKNGCAKSLCLPRQYEDVHLNPDSDCYMLQVTTLNFIFTPVVMGMSLSLFTINISTDMRHHRVRLLFQDSPLRWGKKWGYQGGTQWCWIPYRV</sequence>
<dbReference type="GO" id="GO:0016020">
    <property type="term" value="C:membrane"/>
    <property type="evidence" value="ECO:0007669"/>
    <property type="project" value="UniProtKB-SubCell"/>
</dbReference>
<dbReference type="PANTHER" id="PTHR20988">
    <property type="entry name" value="TRANSMEMBRANE PROTEIN 183A-RELATED"/>
    <property type="match status" value="1"/>
</dbReference>
<dbReference type="GO" id="GO:0031647">
    <property type="term" value="P:regulation of protein stability"/>
    <property type="evidence" value="ECO:0007669"/>
    <property type="project" value="TreeGrafter"/>
</dbReference>
<dbReference type="OrthoDB" id="5955317at2759"/>
<keyword evidence="4 7" id="KW-1133">Transmembrane helix</keyword>
<feature type="region of interest" description="Disordered" evidence="6">
    <location>
        <begin position="227"/>
        <end position="262"/>
    </location>
</feature>
<reference evidence="8 9" key="1">
    <citation type="submission" date="2020-03" db="EMBL/GenBank/DDBJ databases">
        <title>Dissostichus mawsoni Genome sequencing and assembly.</title>
        <authorList>
            <person name="Park H."/>
        </authorList>
    </citation>
    <scope>NUCLEOTIDE SEQUENCE [LARGE SCALE GENOMIC DNA]</scope>
    <source>
        <strain evidence="8">DM0001</strain>
        <tissue evidence="8">Muscle</tissue>
    </source>
</reference>
<evidence type="ECO:0008006" key="10">
    <source>
        <dbReference type="Google" id="ProtNLM"/>
    </source>
</evidence>
<evidence type="ECO:0000313" key="9">
    <source>
        <dbReference type="Proteomes" id="UP000518266"/>
    </source>
</evidence>
<feature type="compositionally biased region" description="Acidic residues" evidence="6">
    <location>
        <begin position="229"/>
        <end position="240"/>
    </location>
</feature>
<proteinExistence type="inferred from homology"/>
<evidence type="ECO:0000256" key="6">
    <source>
        <dbReference type="SAM" id="MobiDB-lite"/>
    </source>
</evidence>
<dbReference type="Proteomes" id="UP000518266">
    <property type="component" value="Unassembled WGS sequence"/>
</dbReference>
<gene>
    <name evidence="8" type="ORF">F7725_016816</name>
</gene>
<evidence type="ECO:0000256" key="2">
    <source>
        <dbReference type="ARBA" id="ARBA00006744"/>
    </source>
</evidence>
<evidence type="ECO:0000256" key="7">
    <source>
        <dbReference type="SAM" id="Phobius"/>
    </source>
</evidence>
<feature type="region of interest" description="Disordered" evidence="6">
    <location>
        <begin position="1"/>
        <end position="29"/>
    </location>
</feature>
<dbReference type="EMBL" id="JAAKFY010000006">
    <property type="protein sequence ID" value="KAF3856093.1"/>
    <property type="molecule type" value="Genomic_DNA"/>
</dbReference>
<dbReference type="PANTHER" id="PTHR20988:SF2">
    <property type="entry name" value="TRANSMEMBRANE PROTEIN 183A-RELATED"/>
    <property type="match status" value="1"/>
</dbReference>
<evidence type="ECO:0000256" key="1">
    <source>
        <dbReference type="ARBA" id="ARBA00004167"/>
    </source>
</evidence>
<accession>A0A7J5Z3I6</accession>
<protein>
    <recommendedName>
        <fullName evidence="10">Transmembrane protein 183A</fullName>
    </recommendedName>
</protein>
<keyword evidence="9" id="KW-1185">Reference proteome</keyword>
<dbReference type="SUPFAM" id="SSF81383">
    <property type="entry name" value="F-box domain"/>
    <property type="match status" value="1"/>
</dbReference>
<feature type="non-terminal residue" evidence="8">
    <location>
        <position position="1"/>
    </location>
</feature>
<dbReference type="InterPro" id="IPR036047">
    <property type="entry name" value="F-box-like_dom_sf"/>
</dbReference>
<dbReference type="InterPro" id="IPR026509">
    <property type="entry name" value="TMEM183"/>
</dbReference>
<comment type="subcellular location">
    <subcellularLocation>
        <location evidence="1">Membrane</location>
        <topology evidence="1">Single-pass membrane protein</topology>
    </subcellularLocation>
</comment>
<name>A0A7J5Z3I6_DISMA</name>
<evidence type="ECO:0000256" key="3">
    <source>
        <dbReference type="ARBA" id="ARBA00022692"/>
    </source>
</evidence>
<comment type="caution">
    <text evidence="8">The sequence shown here is derived from an EMBL/GenBank/DDBJ whole genome shotgun (WGS) entry which is preliminary data.</text>
</comment>
<feature type="transmembrane region" description="Helical" evidence="7">
    <location>
        <begin position="433"/>
        <end position="453"/>
    </location>
</feature>